<dbReference type="HOGENOM" id="CLU_1003622_0_0_9"/>
<evidence type="ECO:0000313" key="2">
    <source>
        <dbReference type="EMBL" id="CAL81575.1"/>
    </source>
</evidence>
<keyword evidence="1" id="KW-0812">Transmembrane</keyword>
<dbReference type="KEGG" id="cbo:CBO0022"/>
<dbReference type="PATRIC" id="fig|413999.7.peg.20"/>
<name>A5HXR7_CLOBH</name>
<gene>
    <name evidence="2" type="ordered locus">CBO0022</name>
</gene>
<dbReference type="RefSeq" id="WP_003359475.1">
    <property type="nucleotide sequence ID" value="NC_009698.1"/>
</dbReference>
<feature type="transmembrane region" description="Helical" evidence="1">
    <location>
        <begin position="151"/>
        <end position="171"/>
    </location>
</feature>
<keyword evidence="1" id="KW-0472">Membrane</keyword>
<dbReference type="Proteomes" id="UP000001986">
    <property type="component" value="Chromosome"/>
</dbReference>
<organism evidence="2 3">
    <name type="scientific">Clostridium botulinum (strain Hall / ATCC 3502 / NCTC 13319 / Type A)</name>
    <dbReference type="NCBI Taxonomy" id="441771"/>
    <lineage>
        <taxon>Bacteria</taxon>
        <taxon>Bacillati</taxon>
        <taxon>Bacillota</taxon>
        <taxon>Clostridia</taxon>
        <taxon>Eubacteriales</taxon>
        <taxon>Clostridiaceae</taxon>
        <taxon>Clostridium</taxon>
    </lineage>
</organism>
<feature type="transmembrane region" description="Helical" evidence="1">
    <location>
        <begin position="17"/>
        <end position="35"/>
    </location>
</feature>
<accession>A5HXR7</accession>
<feature type="transmembrane region" description="Helical" evidence="1">
    <location>
        <begin position="177"/>
        <end position="197"/>
    </location>
</feature>
<proteinExistence type="predicted"/>
<keyword evidence="3" id="KW-1185">Reference proteome</keyword>
<dbReference type="GeneID" id="5187701"/>
<protein>
    <submittedName>
        <fullName evidence="2">Membrane protein</fullName>
    </submittedName>
</protein>
<dbReference type="EMBL" id="AM412317">
    <property type="protein sequence ID" value="CAL81575.1"/>
    <property type="molecule type" value="Genomic_DNA"/>
</dbReference>
<dbReference type="AlphaFoldDB" id="A5HXR7"/>
<evidence type="ECO:0000256" key="1">
    <source>
        <dbReference type="SAM" id="Phobius"/>
    </source>
</evidence>
<evidence type="ECO:0000313" key="3">
    <source>
        <dbReference type="Proteomes" id="UP000001986"/>
    </source>
</evidence>
<feature type="transmembrane region" description="Helical" evidence="1">
    <location>
        <begin position="56"/>
        <end position="75"/>
    </location>
</feature>
<feature type="transmembrane region" description="Helical" evidence="1">
    <location>
        <begin position="105"/>
        <end position="130"/>
    </location>
</feature>
<keyword evidence="1" id="KW-1133">Transmembrane helix</keyword>
<dbReference type="KEGG" id="cbh:CLC_0039"/>
<accession>A7FZU3</accession>
<sequence length="277" mass="32515">MNYFFIKQYFSLRWKRWLTIIPIIFFSAVLLKYLAPIDFLPANKTLILKDYMFESLSYPFYILFVAPLLYCYLIYDIATKDYEGGYITFIISRIENRVSYFISKILLIIITANIYFFMNLFVLIIVGLIFRLPLQGECYSPILKTSYKLGLNIYSIFLIQYGIYFIGLIAIGISVLVISLLFNNGIYSMIFIVMCFIQSREAFFNNHKNLKWSLIGQLALSKHYPFCFSDSQVDPSYLSYMIGYTAYYSIKFYIAISLIAFLVGMLCINKINFNKKM</sequence>
<reference evidence="2 3" key="1">
    <citation type="journal article" date="2007" name="Genome Res.">
        <title>Genome sequence of a proteolytic (Group I) Clostridium botulinum strain Hall A and comparative analysis of the clostridial genomes.</title>
        <authorList>
            <person name="Sebaihia M."/>
            <person name="Peck M.W."/>
            <person name="Minton N.P."/>
            <person name="Thomson N.R."/>
            <person name="Holden M.T.G."/>
            <person name="Mitchell W.J."/>
            <person name="Carter A.T."/>
            <person name="Bentley S.D."/>
            <person name="Mason D.R."/>
            <person name="Crossman L."/>
            <person name="Paul C.J."/>
            <person name="Ivens A."/>
            <person name="Wells-Bennik M.H.J."/>
            <person name="Davis I.J."/>
            <person name="Cerdeno-Tarraga A.M."/>
            <person name="Churcher C."/>
            <person name="Quail M.A."/>
            <person name="Chillingworth T."/>
            <person name="Feltwell T."/>
            <person name="Fraser A."/>
            <person name="Goodhead I."/>
            <person name="Hance Z."/>
            <person name="Jagels K."/>
            <person name="Larke N."/>
            <person name="Maddison M."/>
            <person name="Moule S."/>
            <person name="Mungall K."/>
            <person name="Norbertczak H."/>
            <person name="Rabbinowitsch E."/>
            <person name="Sanders M."/>
            <person name="Simmonds M."/>
            <person name="White B."/>
            <person name="Whithead S."/>
            <person name="Parkhill J."/>
        </authorList>
    </citation>
    <scope>NUCLEOTIDE SEQUENCE [LARGE SCALE GENOMIC DNA]</scope>
    <source>
        <strain evidence="3">Hall / ATCC 3502 / NCTC 13319 / Type A [Sanger]</strain>
    </source>
</reference>
<feature type="transmembrane region" description="Helical" evidence="1">
    <location>
        <begin position="246"/>
        <end position="268"/>
    </location>
</feature>